<dbReference type="InterPro" id="IPR008952">
    <property type="entry name" value="Tetraspanin_EC2_sf"/>
</dbReference>
<dbReference type="OrthoDB" id="9993879at2759"/>
<keyword evidence="4 5" id="KW-0472">Membrane</keyword>
<dbReference type="PANTHER" id="PTHR19282">
    <property type="entry name" value="TETRASPANIN"/>
    <property type="match status" value="1"/>
</dbReference>
<comment type="caution">
    <text evidence="6">The sequence shown here is derived from an EMBL/GenBank/DDBJ whole genome shotgun (WGS) entry which is preliminary data.</text>
</comment>
<gene>
    <name evidence="6" type="ORF">OXX778_LOCUS16109</name>
</gene>
<keyword evidence="7" id="KW-1185">Reference proteome</keyword>
<organism evidence="6 7">
    <name type="scientific">Brachionus calyciflorus</name>
    <dbReference type="NCBI Taxonomy" id="104777"/>
    <lineage>
        <taxon>Eukaryota</taxon>
        <taxon>Metazoa</taxon>
        <taxon>Spiralia</taxon>
        <taxon>Gnathifera</taxon>
        <taxon>Rotifera</taxon>
        <taxon>Eurotatoria</taxon>
        <taxon>Monogononta</taxon>
        <taxon>Pseudotrocha</taxon>
        <taxon>Ploima</taxon>
        <taxon>Brachionidae</taxon>
        <taxon>Brachionus</taxon>
    </lineage>
</organism>
<dbReference type="EMBL" id="CAJNOC010003720">
    <property type="protein sequence ID" value="CAF0994961.1"/>
    <property type="molecule type" value="Genomic_DNA"/>
</dbReference>
<keyword evidence="2 5" id="KW-0812">Transmembrane</keyword>
<dbReference type="GO" id="GO:0016020">
    <property type="term" value="C:membrane"/>
    <property type="evidence" value="ECO:0007669"/>
    <property type="project" value="UniProtKB-SubCell"/>
</dbReference>
<dbReference type="SUPFAM" id="SSF48652">
    <property type="entry name" value="Tetraspanin"/>
    <property type="match status" value="1"/>
</dbReference>
<feature type="transmembrane region" description="Helical" evidence="5">
    <location>
        <begin position="92"/>
        <end position="116"/>
    </location>
</feature>
<dbReference type="CDD" id="cd03127">
    <property type="entry name" value="tetraspanin_LEL"/>
    <property type="match status" value="1"/>
</dbReference>
<dbReference type="Pfam" id="PF00335">
    <property type="entry name" value="Tetraspanin"/>
    <property type="match status" value="1"/>
</dbReference>
<comment type="subcellular location">
    <subcellularLocation>
        <location evidence="1">Membrane</location>
        <topology evidence="1">Multi-pass membrane protein</topology>
    </subcellularLocation>
</comment>
<accession>A0A814G9M9</accession>
<evidence type="ECO:0008006" key="8">
    <source>
        <dbReference type="Google" id="ProtNLM"/>
    </source>
</evidence>
<proteinExistence type="predicted"/>
<keyword evidence="3 5" id="KW-1133">Transmembrane helix</keyword>
<evidence type="ECO:0000256" key="4">
    <source>
        <dbReference type="ARBA" id="ARBA00023136"/>
    </source>
</evidence>
<evidence type="ECO:0000256" key="1">
    <source>
        <dbReference type="ARBA" id="ARBA00004141"/>
    </source>
</evidence>
<sequence>MRRINRQNAEDKTNKSIRTTSIIINITNAILFGIGLTLFIIGILYLSIYRYEYSFTIFSIDLLASIFLSVGCILCLLGLCGVFLLKPLGRPVYSILYAIGIFLFFLLIFILGVIGLSMNNNGAFLNQNRVNMLATMNKFDESNQHGHNTKKINWLQKKFQCCGLDSYSDWKSIVTFQGVNGPVKFFGKYDNKYPYIDDVPDSCCINPNLNCGKNIHVFGRDRSQILNTKGCFQMYNLQFSKDVVFLSSLAVAISVLLLGLTLTLFFVFTLINRNANLAIESCNEQSERKVFI</sequence>
<dbReference type="AlphaFoldDB" id="A0A814G9M9"/>
<dbReference type="PANTHER" id="PTHR19282:SF417">
    <property type="entry name" value="TETRASPANIN TSPA-RELATED"/>
    <property type="match status" value="1"/>
</dbReference>
<feature type="transmembrane region" description="Helical" evidence="5">
    <location>
        <begin position="243"/>
        <end position="271"/>
    </location>
</feature>
<evidence type="ECO:0000256" key="2">
    <source>
        <dbReference type="ARBA" id="ARBA00022692"/>
    </source>
</evidence>
<evidence type="ECO:0000313" key="6">
    <source>
        <dbReference type="EMBL" id="CAF0994961.1"/>
    </source>
</evidence>
<name>A0A814G9M9_9BILA</name>
<feature type="transmembrane region" description="Helical" evidence="5">
    <location>
        <begin position="66"/>
        <end position="85"/>
    </location>
</feature>
<evidence type="ECO:0000256" key="5">
    <source>
        <dbReference type="SAM" id="Phobius"/>
    </source>
</evidence>
<feature type="transmembrane region" description="Helical" evidence="5">
    <location>
        <begin position="21"/>
        <end position="46"/>
    </location>
</feature>
<reference evidence="6" key="1">
    <citation type="submission" date="2021-02" db="EMBL/GenBank/DDBJ databases">
        <authorList>
            <person name="Nowell W R."/>
        </authorList>
    </citation>
    <scope>NUCLEOTIDE SEQUENCE</scope>
    <source>
        <strain evidence="6">Ploen Becks lab</strain>
    </source>
</reference>
<evidence type="ECO:0000256" key="3">
    <source>
        <dbReference type="ARBA" id="ARBA00022989"/>
    </source>
</evidence>
<evidence type="ECO:0000313" key="7">
    <source>
        <dbReference type="Proteomes" id="UP000663879"/>
    </source>
</evidence>
<protein>
    <recommendedName>
        <fullName evidence="8">Tetraspanin</fullName>
    </recommendedName>
</protein>
<dbReference type="Gene3D" id="1.10.1450.10">
    <property type="entry name" value="Tetraspanin"/>
    <property type="match status" value="1"/>
</dbReference>
<dbReference type="Proteomes" id="UP000663879">
    <property type="component" value="Unassembled WGS sequence"/>
</dbReference>
<dbReference type="InterPro" id="IPR018499">
    <property type="entry name" value="Tetraspanin/Peripherin"/>
</dbReference>